<keyword evidence="2" id="KW-1185">Reference proteome</keyword>
<name>A0A0S4JLM7_BODSA</name>
<dbReference type="AlphaFoldDB" id="A0A0S4JLM7"/>
<dbReference type="VEuPathDB" id="TriTrypDB:BSAL_25985"/>
<dbReference type="EMBL" id="CYKH01001811">
    <property type="protein sequence ID" value="CUG90299.1"/>
    <property type="molecule type" value="Genomic_DNA"/>
</dbReference>
<proteinExistence type="predicted"/>
<gene>
    <name evidence="1" type="ORF">BSAL_25985</name>
</gene>
<dbReference type="Proteomes" id="UP000051952">
    <property type="component" value="Unassembled WGS sequence"/>
</dbReference>
<accession>A0A0S4JLM7</accession>
<sequence length="891" mass="97305">PLLVGSAATSTALPSCINDEKKCVWDTTQNWQGVCRESYCPYTNETVCKQHVAKTANVSVNDTNVCVWETRFGSPKCRENSCIQYNAVCNSPQLESFCNNNGACKVYQNTTPVPATTYCDEDWCGAYPTEAYCSRDLLCTWDIVVSPSVCRETTCGRWSTQTLCDSSDVTCAWNGAVVNAKALSTAPAGTVPMGICVSTQCWQETTSCNCYLQRDCFWTGPITGCRNFNYYKAASADIDIFFDTSANFQAFFGRFPVGTVGALGFLKQWIQVIPLTSTPASNMAIGTVPGARMNFYQFCGTSVVASPQIPAGSFSGNRTELFDALVWHETNLPSPMTAGVTCRVSPAVSQAAADFVAANQVNPTRRRIMLQITTSTYSDATAASAATTTLNNLNVLSYGRDSLVPDPSQVVAAAIAAMGTVVGAGSVYNVQLSELTTSFLINLQAWTLNDVVDQFGTIITAVNYDQNGPCSELLNNSLLCNRDPYCLFAEQRVCLRSTECPNLQCDEPTTSFPYQPYRCEQCQITDSTVQCSYFWAASVQYSTIQCRNSQCSLICDQPSCSAATGCRWNTTSSQCQRQICNYTRASTCNADISCEWDLISSTCSLNRCTLYQDVGNCTHPTDATGLNLCLWNQATLLGPQCVNNPCRTASSVECLTLGQCTWDTSSTPSVCRRRHCLYTTEAPCTNDYANKCQWATGQCRVAACRFANMTPCVADSACQILSEMNSVGTSIWSCRERLCQYHVSGDCMNDTRCDWVNGACTENVCTLHVNEDTCHRDARCFWNMGFAPSLCTRTPCAYFGPNASTCALLTASPYYCKFADGFCVNHTCSDYTDSCTCMTNPNCSYSFSKSACVQSISVGCSPVDMIVITWPPRPPCRTPPQQVPWAARNVP</sequence>
<evidence type="ECO:0000313" key="2">
    <source>
        <dbReference type="Proteomes" id="UP000051952"/>
    </source>
</evidence>
<reference evidence="2" key="1">
    <citation type="submission" date="2015-09" db="EMBL/GenBank/DDBJ databases">
        <authorList>
            <consortium name="Pathogen Informatics"/>
        </authorList>
    </citation>
    <scope>NUCLEOTIDE SEQUENCE [LARGE SCALE GENOMIC DNA]</scope>
    <source>
        <strain evidence="2">Lake Konstanz</strain>
    </source>
</reference>
<evidence type="ECO:0000313" key="1">
    <source>
        <dbReference type="EMBL" id="CUG90299.1"/>
    </source>
</evidence>
<feature type="non-terminal residue" evidence="1">
    <location>
        <position position="1"/>
    </location>
</feature>
<organism evidence="1 2">
    <name type="scientific">Bodo saltans</name>
    <name type="common">Flagellated protozoan</name>
    <dbReference type="NCBI Taxonomy" id="75058"/>
    <lineage>
        <taxon>Eukaryota</taxon>
        <taxon>Discoba</taxon>
        <taxon>Euglenozoa</taxon>
        <taxon>Kinetoplastea</taxon>
        <taxon>Metakinetoplastina</taxon>
        <taxon>Eubodonida</taxon>
        <taxon>Bodonidae</taxon>
        <taxon>Bodo</taxon>
    </lineage>
</organism>
<protein>
    <submittedName>
        <fullName evidence="1">Uncharacterized protein</fullName>
    </submittedName>
</protein>